<keyword evidence="2" id="KW-1185">Reference proteome</keyword>
<sequence length="231" mass="27887">MKEIVKEHPLRPIILRFDLKKPLLDFEKKGLEAHYLMHDLTWEMLQQLKAHYQALEQLDFEVAELDYLLLPIEQDLDILEVFLKIKNPSVLPFDDKDDNAEINIDLGEFYKGVAYHNQRLQDMHDDLESEYNWFAKHFDMIYEKESWIDEQLWDDIHQVYRNYLEAQVDIVTLDRDQNEFKGTLSEVHDYQDMYREYGENIFAAYNELHKRSEETYRRAEIVNQGLNNLPL</sequence>
<dbReference type="RefSeq" id="WP_136822102.1">
    <property type="nucleotide sequence ID" value="NZ_BMJX01000006.1"/>
</dbReference>
<dbReference type="OrthoDB" id="701446at2"/>
<reference evidence="1 2" key="1">
    <citation type="submission" date="2019-04" db="EMBL/GenBank/DDBJ databases">
        <title>Sphingobacterium olei sp. nov., isolated from oil-contaminated soil.</title>
        <authorList>
            <person name="Liu B."/>
        </authorList>
    </citation>
    <scope>NUCLEOTIDE SEQUENCE [LARGE SCALE GENOMIC DNA]</scope>
    <source>
        <strain evidence="1 2">Y3L14</strain>
    </source>
</reference>
<protein>
    <submittedName>
        <fullName evidence="1">Uncharacterized protein</fullName>
    </submittedName>
</protein>
<name>A0A4U0GWG4_9SPHI</name>
<dbReference type="AlphaFoldDB" id="A0A4U0GWG4"/>
<comment type="caution">
    <text evidence="1">The sequence shown here is derived from an EMBL/GenBank/DDBJ whole genome shotgun (WGS) entry which is preliminary data.</text>
</comment>
<evidence type="ECO:0000313" key="2">
    <source>
        <dbReference type="Proteomes" id="UP000309872"/>
    </source>
</evidence>
<accession>A0A4U0GWG4</accession>
<evidence type="ECO:0000313" key="1">
    <source>
        <dbReference type="EMBL" id="TJY63427.1"/>
    </source>
</evidence>
<proteinExistence type="predicted"/>
<dbReference type="Proteomes" id="UP000309872">
    <property type="component" value="Unassembled WGS sequence"/>
</dbReference>
<gene>
    <name evidence="1" type="ORF">FAZ19_17755</name>
</gene>
<organism evidence="1 2">
    <name type="scientific">Sphingobacterium alkalisoli</name>
    <dbReference type="NCBI Taxonomy" id="1874115"/>
    <lineage>
        <taxon>Bacteria</taxon>
        <taxon>Pseudomonadati</taxon>
        <taxon>Bacteroidota</taxon>
        <taxon>Sphingobacteriia</taxon>
        <taxon>Sphingobacteriales</taxon>
        <taxon>Sphingobacteriaceae</taxon>
        <taxon>Sphingobacterium</taxon>
    </lineage>
</organism>
<dbReference type="EMBL" id="SUKA01000006">
    <property type="protein sequence ID" value="TJY63427.1"/>
    <property type="molecule type" value="Genomic_DNA"/>
</dbReference>